<dbReference type="GO" id="GO:0000032">
    <property type="term" value="P:cell wall mannoprotein biosynthetic process"/>
    <property type="evidence" value="ECO:0007669"/>
    <property type="project" value="TreeGrafter"/>
</dbReference>
<organism evidence="3">
    <name type="scientific">Alexandrium catenella</name>
    <name type="common">Red tide dinoflagellate</name>
    <name type="synonym">Gonyaulax catenella</name>
    <dbReference type="NCBI Taxonomy" id="2925"/>
    <lineage>
        <taxon>Eukaryota</taxon>
        <taxon>Sar</taxon>
        <taxon>Alveolata</taxon>
        <taxon>Dinophyceae</taxon>
        <taxon>Gonyaulacales</taxon>
        <taxon>Pyrocystaceae</taxon>
        <taxon>Alexandrium</taxon>
    </lineage>
</organism>
<name>A0A7S1WVC7_ALECA</name>
<dbReference type="PANTHER" id="PTHR31121">
    <property type="entry name" value="ALPHA-1,2 MANNOSYLTRANSFERASE KTR1"/>
    <property type="match status" value="1"/>
</dbReference>
<dbReference type="GO" id="GO:0005794">
    <property type="term" value="C:Golgi apparatus"/>
    <property type="evidence" value="ECO:0007669"/>
    <property type="project" value="TreeGrafter"/>
</dbReference>
<dbReference type="InterPro" id="IPR029044">
    <property type="entry name" value="Nucleotide-diphossugar_trans"/>
</dbReference>
<gene>
    <name evidence="3" type="ORF">ACAT0790_LOCUS66984</name>
</gene>
<dbReference type="Gene3D" id="3.90.550.10">
    <property type="entry name" value="Spore Coat Polysaccharide Biosynthesis Protein SpsA, Chain A"/>
    <property type="match status" value="1"/>
</dbReference>
<evidence type="ECO:0000256" key="1">
    <source>
        <dbReference type="ARBA" id="ARBA00007677"/>
    </source>
</evidence>
<comment type="similarity">
    <text evidence="1">Belongs to the glycosyltransferase 15 family.</text>
</comment>
<proteinExistence type="inferred from homology"/>
<keyword evidence="2" id="KW-0808">Transferase</keyword>
<dbReference type="PANTHER" id="PTHR31121:SF6">
    <property type="entry name" value="ALPHA-1,2 MANNOSYLTRANSFERASE KTR1"/>
    <property type="match status" value="1"/>
</dbReference>
<dbReference type="EMBL" id="HBGE01112354">
    <property type="protein sequence ID" value="CAD9190210.1"/>
    <property type="molecule type" value="Transcribed_RNA"/>
</dbReference>
<evidence type="ECO:0008006" key="4">
    <source>
        <dbReference type="Google" id="ProtNLM"/>
    </source>
</evidence>
<accession>A0A7S1WVC7</accession>
<dbReference type="SUPFAM" id="SSF53448">
    <property type="entry name" value="Nucleotide-diphospho-sugar transferases"/>
    <property type="match status" value="1"/>
</dbReference>
<dbReference type="GO" id="GO:0016020">
    <property type="term" value="C:membrane"/>
    <property type="evidence" value="ECO:0007669"/>
    <property type="project" value="InterPro"/>
</dbReference>
<dbReference type="AlphaFoldDB" id="A0A7S1WVC7"/>
<dbReference type="InterPro" id="IPR002685">
    <property type="entry name" value="Glyco_trans_15"/>
</dbReference>
<sequence>MGLPFIAQRFWPGLAYGALKITAHAMSPGSCRCPPDTNASSSRRKDAIVFLVQKKRRAMLMAALRALHTNFNDCFRKDVLLFHNGDFTWDDQMEVVTAFPLVQFHYLEVGGKYWRVPPALERSGPWRSTKGYSEGYRHMCRFHYKMVFEYLAEHGYEWFMRLDDDSFILSCIEYDMFQFMEDNDIFYAWRLAQLEYREFADTLPELVDRYLRENRMPLSYELSSHYDGGKLSTESWDRWTYYNNFMMTRISWWRSSIVAEWLDRVDSSGIAYLHRVGDAPIQTFTRMMFMDRKHVHQFQDWAYNHGPMIAFSLRSLLPSLWRSLLLGKDQELEWVGGLFDMSEYATHGPVLKKVNGFLRDTLQISFR</sequence>
<evidence type="ECO:0000313" key="3">
    <source>
        <dbReference type="EMBL" id="CAD9190210.1"/>
    </source>
</evidence>
<dbReference type="GO" id="GO:0006487">
    <property type="term" value="P:protein N-linked glycosylation"/>
    <property type="evidence" value="ECO:0007669"/>
    <property type="project" value="TreeGrafter"/>
</dbReference>
<evidence type="ECO:0000256" key="2">
    <source>
        <dbReference type="ARBA" id="ARBA00022679"/>
    </source>
</evidence>
<dbReference type="Pfam" id="PF01793">
    <property type="entry name" value="Glyco_transf_15"/>
    <property type="match status" value="1"/>
</dbReference>
<protein>
    <recommendedName>
        <fullName evidence="4">Hexosyltransferase</fullName>
    </recommendedName>
</protein>
<reference evidence="3" key="1">
    <citation type="submission" date="2021-01" db="EMBL/GenBank/DDBJ databases">
        <authorList>
            <person name="Corre E."/>
            <person name="Pelletier E."/>
            <person name="Niang G."/>
            <person name="Scheremetjew M."/>
            <person name="Finn R."/>
            <person name="Kale V."/>
            <person name="Holt S."/>
            <person name="Cochrane G."/>
            <person name="Meng A."/>
            <person name="Brown T."/>
            <person name="Cohen L."/>
        </authorList>
    </citation>
    <scope>NUCLEOTIDE SEQUENCE</scope>
    <source>
        <strain evidence="3">OF101</strain>
    </source>
</reference>
<dbReference type="GO" id="GO:0000026">
    <property type="term" value="F:alpha-1,2-mannosyltransferase activity"/>
    <property type="evidence" value="ECO:0007669"/>
    <property type="project" value="TreeGrafter"/>
</dbReference>